<sequence>MSNLSFHVKPLSFRRRKRRPYLRIALILLALIALIIPSVSGYVAWSLTHPDKKPLAATPDSVGLTYQDIEFASADGTLLRGWFLPATGSAATNDRLIVLAHGYRGNRLSDKPSLPTAKALVENGYAVLMFDFRNSGLSDGTLTTVGLLEKDDLLAAVRYAEGQGYGSQGIGLLGFSMGAATSLLAAADAPQVKALAVDSPFSDLKSYLQENLPHWSHLPEFPFTPVILRAIPLLIGHDTGEVSPIQAVDRLKDRPILFIHGGNDQAIAKHHSDKVVEALARSKEEIWSVPAAGHVGTYELEPVAYVEKVVSFFKVHLGSQQEEGTPSL</sequence>
<dbReference type="Pfam" id="PF00561">
    <property type="entry name" value="Abhydrolase_1"/>
    <property type="match status" value="1"/>
</dbReference>
<dbReference type="PANTHER" id="PTHR43358">
    <property type="entry name" value="ALPHA/BETA-HYDROLASE"/>
    <property type="match status" value="1"/>
</dbReference>
<organism evidence="2 3">
    <name type="scientific">Tumebacillus lacus</name>
    <dbReference type="NCBI Taxonomy" id="2995335"/>
    <lineage>
        <taxon>Bacteria</taxon>
        <taxon>Bacillati</taxon>
        <taxon>Bacillota</taxon>
        <taxon>Bacilli</taxon>
        <taxon>Bacillales</taxon>
        <taxon>Alicyclobacillaceae</taxon>
        <taxon>Tumebacillus</taxon>
    </lineage>
</organism>
<gene>
    <name evidence="2" type="ORF">OS242_17415</name>
</gene>
<reference evidence="2 3" key="1">
    <citation type="submission" date="2022-11" db="EMBL/GenBank/DDBJ databases">
        <title>Study of microbial diversity in lake waters.</title>
        <authorList>
            <person name="Zhang J."/>
        </authorList>
    </citation>
    <scope>NUCLEOTIDE SEQUENCE [LARGE SCALE GENOMIC DNA]</scope>
    <source>
        <strain evidence="2 3">DT12</strain>
    </source>
</reference>
<dbReference type="Gene3D" id="3.40.50.1820">
    <property type="entry name" value="alpha/beta hydrolase"/>
    <property type="match status" value="1"/>
</dbReference>
<dbReference type="InterPro" id="IPR052920">
    <property type="entry name" value="DNA-binding_regulatory"/>
</dbReference>
<evidence type="ECO:0000313" key="3">
    <source>
        <dbReference type="Proteomes" id="UP001208017"/>
    </source>
</evidence>
<evidence type="ECO:0000313" key="2">
    <source>
        <dbReference type="EMBL" id="MCX7571725.1"/>
    </source>
</evidence>
<dbReference type="EMBL" id="JAPMLT010000012">
    <property type="protein sequence ID" value="MCX7571725.1"/>
    <property type="molecule type" value="Genomic_DNA"/>
</dbReference>
<dbReference type="PANTHER" id="PTHR43358:SF4">
    <property type="entry name" value="ALPHA_BETA HYDROLASE FOLD-1 DOMAIN-CONTAINING PROTEIN"/>
    <property type="match status" value="1"/>
</dbReference>
<feature type="domain" description="AB hydrolase-1" evidence="1">
    <location>
        <begin position="96"/>
        <end position="214"/>
    </location>
</feature>
<dbReference type="InterPro" id="IPR000073">
    <property type="entry name" value="AB_hydrolase_1"/>
</dbReference>
<evidence type="ECO:0000259" key="1">
    <source>
        <dbReference type="Pfam" id="PF00561"/>
    </source>
</evidence>
<keyword evidence="3" id="KW-1185">Reference proteome</keyword>
<dbReference type="SUPFAM" id="SSF53474">
    <property type="entry name" value="alpha/beta-Hydrolases"/>
    <property type="match status" value="1"/>
</dbReference>
<comment type="caution">
    <text evidence="2">The sequence shown here is derived from an EMBL/GenBank/DDBJ whole genome shotgun (WGS) entry which is preliminary data.</text>
</comment>
<dbReference type="GO" id="GO:0016787">
    <property type="term" value="F:hydrolase activity"/>
    <property type="evidence" value="ECO:0007669"/>
    <property type="project" value="UniProtKB-KW"/>
</dbReference>
<dbReference type="RefSeq" id="WP_267152973.1">
    <property type="nucleotide sequence ID" value="NZ_JAPMLT010000012.1"/>
</dbReference>
<dbReference type="InterPro" id="IPR029058">
    <property type="entry name" value="AB_hydrolase_fold"/>
</dbReference>
<proteinExistence type="predicted"/>
<accession>A0ABT3X4B4</accession>
<keyword evidence="2" id="KW-0378">Hydrolase</keyword>
<dbReference type="Proteomes" id="UP001208017">
    <property type="component" value="Unassembled WGS sequence"/>
</dbReference>
<name>A0ABT3X4B4_9BACL</name>
<protein>
    <submittedName>
        <fullName evidence="2">Alpha/beta fold hydrolase</fullName>
    </submittedName>
</protein>